<sequence length="328" mass="37666">MVRTHEFQTKKQMFDTYRNHTHYSMTPSSFILVKLSACYQKSRNSGEKLVLGAVKVKAPAQVLPLLAETEGTDYLNQNTKKRLYRCTELIHHHATGDCRWHTASGLQHYPETTSHLVTLLPEKRKFKYLHIAHNEICRPIIESPYGNKDQIKANFEAERRNNKDLNYFRQYMQYRKGLSYEINSQYSSLESTSNAYISGTPDPKGSCYDICNICYKCGVFLLDISMLICIGTFNPTQVPYKEMFTMIRGPNTLILVFLKQTSKNVILQVSDCKLQLYAGCAYLAVQQEENRQLGNESSPKLFETTNQIQRGIRKSISKCYASGLMEGK</sequence>
<accession>R0LC53</accession>
<reference evidence="2" key="1">
    <citation type="journal article" date="2013" name="Nat. Genet.">
        <title>The duck genome and transcriptome provide insight into an avian influenza virus reservoir species.</title>
        <authorList>
            <person name="Huang Y."/>
            <person name="Li Y."/>
            <person name="Burt D.W."/>
            <person name="Chen H."/>
            <person name="Zhang Y."/>
            <person name="Qian W."/>
            <person name="Kim H."/>
            <person name="Gan S."/>
            <person name="Zhao Y."/>
            <person name="Li J."/>
            <person name="Yi K."/>
            <person name="Feng H."/>
            <person name="Zhu P."/>
            <person name="Li B."/>
            <person name="Liu Q."/>
            <person name="Fairley S."/>
            <person name="Magor K.E."/>
            <person name="Du Z."/>
            <person name="Hu X."/>
            <person name="Goodman L."/>
            <person name="Tafer H."/>
            <person name="Vignal A."/>
            <person name="Lee T."/>
            <person name="Kim K.W."/>
            <person name="Sheng Z."/>
            <person name="An Y."/>
            <person name="Searle S."/>
            <person name="Herrero J."/>
            <person name="Groenen M.A."/>
            <person name="Crooijmans R.P."/>
            <person name="Faraut T."/>
            <person name="Cai Q."/>
            <person name="Webster R.G."/>
            <person name="Aldridge J.R."/>
            <person name="Warren W.C."/>
            <person name="Bartschat S."/>
            <person name="Kehr S."/>
            <person name="Marz M."/>
            <person name="Stadler P.F."/>
            <person name="Smith J."/>
            <person name="Kraus R.H."/>
            <person name="Zhao Y."/>
            <person name="Ren L."/>
            <person name="Fei J."/>
            <person name="Morisson M."/>
            <person name="Kaiser P."/>
            <person name="Griffin D.K."/>
            <person name="Rao M."/>
            <person name="Pitel F."/>
            <person name="Wang J."/>
            <person name="Li N."/>
        </authorList>
    </citation>
    <scope>NUCLEOTIDE SEQUENCE [LARGE SCALE GENOMIC DNA]</scope>
</reference>
<dbReference type="Proteomes" id="UP000296049">
    <property type="component" value="Unassembled WGS sequence"/>
</dbReference>
<name>R0LC53_ANAPL</name>
<evidence type="ECO:0000313" key="2">
    <source>
        <dbReference type="Proteomes" id="UP000296049"/>
    </source>
</evidence>
<dbReference type="EMBL" id="KB743383">
    <property type="protein sequence ID" value="EOA99069.1"/>
    <property type="molecule type" value="Genomic_DNA"/>
</dbReference>
<proteinExistence type="predicted"/>
<gene>
    <name evidence="1" type="ORF">Anapl_12091</name>
</gene>
<protein>
    <submittedName>
        <fullName evidence="1">Uncharacterized protein</fullName>
    </submittedName>
</protein>
<keyword evidence="2" id="KW-1185">Reference proteome</keyword>
<organism evidence="1 2">
    <name type="scientific">Anas platyrhynchos</name>
    <name type="common">Mallard</name>
    <name type="synonym">Anas boschas</name>
    <dbReference type="NCBI Taxonomy" id="8839"/>
    <lineage>
        <taxon>Eukaryota</taxon>
        <taxon>Metazoa</taxon>
        <taxon>Chordata</taxon>
        <taxon>Craniata</taxon>
        <taxon>Vertebrata</taxon>
        <taxon>Euteleostomi</taxon>
        <taxon>Archelosauria</taxon>
        <taxon>Archosauria</taxon>
        <taxon>Dinosauria</taxon>
        <taxon>Saurischia</taxon>
        <taxon>Theropoda</taxon>
        <taxon>Coelurosauria</taxon>
        <taxon>Aves</taxon>
        <taxon>Neognathae</taxon>
        <taxon>Galloanserae</taxon>
        <taxon>Anseriformes</taxon>
        <taxon>Anatidae</taxon>
        <taxon>Anatinae</taxon>
        <taxon>Anas</taxon>
    </lineage>
</organism>
<evidence type="ECO:0000313" key="1">
    <source>
        <dbReference type="EMBL" id="EOA99069.1"/>
    </source>
</evidence>
<dbReference type="AlphaFoldDB" id="R0LC53"/>